<evidence type="ECO:0008006" key="3">
    <source>
        <dbReference type="Google" id="ProtNLM"/>
    </source>
</evidence>
<protein>
    <recommendedName>
        <fullName evidence="3">Adenine phosphoribosyltransferase</fullName>
    </recommendedName>
</protein>
<comment type="caution">
    <text evidence="1">The sequence shown here is derived from an EMBL/GenBank/DDBJ whole genome shotgun (WGS) entry which is preliminary data.</text>
</comment>
<reference evidence="2" key="1">
    <citation type="journal article" date="2019" name="Int. J. Syst. Evol. Microbiol.">
        <title>The Global Catalogue of Microorganisms (GCM) 10K type strain sequencing project: providing services to taxonomists for standard genome sequencing and annotation.</title>
        <authorList>
            <consortium name="The Broad Institute Genomics Platform"/>
            <consortium name="The Broad Institute Genome Sequencing Center for Infectious Disease"/>
            <person name="Wu L."/>
            <person name="Ma J."/>
        </authorList>
    </citation>
    <scope>NUCLEOTIDE SEQUENCE [LARGE SCALE GENOMIC DNA]</scope>
    <source>
        <strain evidence="2">CGMCC 1.12478</strain>
    </source>
</reference>
<accession>A0ABQ1L0Z0</accession>
<keyword evidence="2" id="KW-1185">Reference proteome</keyword>
<dbReference type="EMBL" id="BMFC01000008">
    <property type="protein sequence ID" value="GGC11810.1"/>
    <property type="molecule type" value="Genomic_DNA"/>
</dbReference>
<gene>
    <name evidence="1" type="ORF">GCM10011363_30560</name>
</gene>
<evidence type="ECO:0000313" key="1">
    <source>
        <dbReference type="EMBL" id="GGC11810.1"/>
    </source>
</evidence>
<organism evidence="1 2">
    <name type="scientific">Marivita lacus</name>
    <dbReference type="NCBI Taxonomy" id="1323742"/>
    <lineage>
        <taxon>Bacteria</taxon>
        <taxon>Pseudomonadati</taxon>
        <taxon>Pseudomonadota</taxon>
        <taxon>Alphaproteobacteria</taxon>
        <taxon>Rhodobacterales</taxon>
        <taxon>Roseobacteraceae</taxon>
        <taxon>Marivita</taxon>
    </lineage>
</organism>
<sequence>MVLPVLHVLDTPRTLRNLRHVIAAGAPGCFLINHDFEPERFLPIIRNVRAAYPSLWLGVNFLAVTGKNAFPMLGALAEDGVTVDAYWADDACIDEHGQNAEAREIAQVYEQNGWRGLYFGGTCFKKQREIAPEHHGAAAREACAFMDVVTTSGVATGQEADLGKIETFRAAIGDKPLALASGITPENAASYADVDCFMVATGINIPGNFYDIDPERLAALMRVTRTLGQEPLT</sequence>
<evidence type="ECO:0000313" key="2">
    <source>
        <dbReference type="Proteomes" id="UP000645462"/>
    </source>
</evidence>
<dbReference type="Proteomes" id="UP000645462">
    <property type="component" value="Unassembled WGS sequence"/>
</dbReference>
<dbReference type="SUPFAM" id="SSF51391">
    <property type="entry name" value="Thiamin phosphate synthase"/>
    <property type="match status" value="1"/>
</dbReference>
<proteinExistence type="predicted"/>
<dbReference type="InterPro" id="IPR036206">
    <property type="entry name" value="ThiamineP_synth_sf"/>
</dbReference>
<name>A0ABQ1L0Z0_9RHOB</name>